<proteinExistence type="inferred from homology"/>
<dbReference type="Proteomes" id="UP000253472">
    <property type="component" value="Unassembled WGS sequence"/>
</dbReference>
<keyword evidence="3" id="KW-1185">Reference proteome</keyword>
<dbReference type="InterPro" id="IPR024096">
    <property type="entry name" value="NO_sig/Golgi_transp_ligand-bd"/>
</dbReference>
<dbReference type="InterPro" id="IPR037992">
    <property type="entry name" value="TRAPPC6/Trs33"/>
</dbReference>
<dbReference type="Gene3D" id="3.30.1380.20">
    <property type="entry name" value="Trafficking protein particle complex subunit 3"/>
    <property type="match status" value="1"/>
</dbReference>
<organism evidence="2 3">
    <name type="scientific">Candida viswanathii</name>
    <dbReference type="NCBI Taxonomy" id="5486"/>
    <lineage>
        <taxon>Eukaryota</taxon>
        <taxon>Fungi</taxon>
        <taxon>Dikarya</taxon>
        <taxon>Ascomycota</taxon>
        <taxon>Saccharomycotina</taxon>
        <taxon>Pichiomycetes</taxon>
        <taxon>Debaryomycetaceae</taxon>
        <taxon>Candida/Lodderomyces clade</taxon>
        <taxon>Candida</taxon>
    </lineage>
</organism>
<accession>A0A367YHY8</accession>
<evidence type="ECO:0000313" key="2">
    <source>
        <dbReference type="EMBL" id="RCK65496.1"/>
    </source>
</evidence>
<dbReference type="PANTHER" id="PTHR12817">
    <property type="entry name" value="TRAFFICKING PROTEIN PARTICLE COMPLEX SUBUNIT 6B"/>
    <property type="match status" value="1"/>
</dbReference>
<dbReference type="Pfam" id="PF04051">
    <property type="entry name" value="TRAPP"/>
    <property type="match status" value="1"/>
</dbReference>
<dbReference type="GO" id="GO:0005801">
    <property type="term" value="C:cis-Golgi network"/>
    <property type="evidence" value="ECO:0007669"/>
    <property type="project" value="TreeGrafter"/>
</dbReference>
<dbReference type="OrthoDB" id="941624at2759"/>
<evidence type="ECO:0000313" key="3">
    <source>
        <dbReference type="Proteomes" id="UP000253472"/>
    </source>
</evidence>
<dbReference type="CDD" id="cd14944">
    <property type="entry name" value="TRAPPC6A_Trs33"/>
    <property type="match status" value="1"/>
</dbReference>
<reference evidence="2 3" key="1">
    <citation type="submission" date="2018-06" db="EMBL/GenBank/DDBJ databases">
        <title>Whole genome sequencing of Candida tropicalis (genome annotated by CSBL at Korea University).</title>
        <authorList>
            <person name="Ahn J."/>
        </authorList>
    </citation>
    <scope>NUCLEOTIDE SEQUENCE [LARGE SCALE GENOMIC DNA]</scope>
    <source>
        <strain evidence="2 3">ATCC 20962</strain>
    </source>
</reference>
<protein>
    <submittedName>
        <fullName evidence="2">Trafficking protein particle complex subunit 33</fullName>
    </submittedName>
</protein>
<sequence length="280" mass="31525">MSEDTLDKQTYVNSSSLQYLLQELVPTSIRVSHKLLDPTVSTFDEESEQTRIDQQLSAIKEDLPGTVNVLDSDLVDSDEVSIRVETYGYNLGLKIAEVLLYKSSGSKVVDILDIMKFVCRDVWRCLYNKQMDNLRTNHRGTFVLVDNSYKLIAQLNSSKGMQDTLAKAKVYLWFPCGVIRGILMSFGIEPTSPQRLPSSLPRNPKASHLRREPQYIFKLARTDESNKVNANDEAIIKTILAESQRGSVDESPFLKAATTTTRIEISSSLNTNGRRRADPT</sequence>
<dbReference type="AlphaFoldDB" id="A0A367YHY8"/>
<gene>
    <name evidence="2" type="primary">TRS33</name>
    <name evidence="2" type="ORF">Cantr_01198</name>
</gene>
<evidence type="ECO:0000256" key="1">
    <source>
        <dbReference type="ARBA" id="ARBA00006218"/>
    </source>
</evidence>
<name>A0A367YHY8_9ASCO</name>
<comment type="similarity">
    <text evidence="1">Belongs to the TRAPP small subunits family. BET3 subfamily.</text>
</comment>
<dbReference type="InterPro" id="IPR007194">
    <property type="entry name" value="TRAPP_component"/>
</dbReference>
<dbReference type="SUPFAM" id="SSF111126">
    <property type="entry name" value="Ligand-binding domain in the NO signalling and Golgi transport"/>
    <property type="match status" value="1"/>
</dbReference>
<dbReference type="PANTHER" id="PTHR12817:SF0">
    <property type="entry name" value="GEO08327P1"/>
    <property type="match status" value="1"/>
</dbReference>
<dbReference type="GO" id="GO:0005802">
    <property type="term" value="C:trans-Golgi network"/>
    <property type="evidence" value="ECO:0007669"/>
    <property type="project" value="TreeGrafter"/>
</dbReference>
<dbReference type="STRING" id="5486.A0A367YHY8"/>
<dbReference type="GO" id="GO:0030008">
    <property type="term" value="C:TRAPP complex"/>
    <property type="evidence" value="ECO:0007669"/>
    <property type="project" value="TreeGrafter"/>
</dbReference>
<comment type="caution">
    <text evidence="2">The sequence shown here is derived from an EMBL/GenBank/DDBJ whole genome shotgun (WGS) entry which is preliminary data.</text>
</comment>
<dbReference type="EMBL" id="QLNQ01000020">
    <property type="protein sequence ID" value="RCK65496.1"/>
    <property type="molecule type" value="Genomic_DNA"/>
</dbReference>
<dbReference type="GO" id="GO:0006888">
    <property type="term" value="P:endoplasmic reticulum to Golgi vesicle-mediated transport"/>
    <property type="evidence" value="ECO:0007669"/>
    <property type="project" value="TreeGrafter"/>
</dbReference>